<dbReference type="OrthoDB" id="10257471at2759"/>
<dbReference type="InterPro" id="IPR032675">
    <property type="entry name" value="LRR_dom_sf"/>
</dbReference>
<dbReference type="GO" id="GO:0019005">
    <property type="term" value="C:SCF ubiquitin ligase complex"/>
    <property type="evidence" value="ECO:0007669"/>
    <property type="project" value="TreeGrafter"/>
</dbReference>
<reference evidence="4 5" key="1">
    <citation type="submission" date="2016-05" db="EMBL/GenBank/DDBJ databases">
        <title>Genome sequencing reveals origins of a unique bacterial endosymbiosis in the earliest lineages of terrestrial Fungi.</title>
        <authorList>
            <consortium name="DOE Joint Genome Institute"/>
            <person name="Uehling J."/>
            <person name="Gryganskyi A."/>
            <person name="Hameed K."/>
            <person name="Tschaplinski T."/>
            <person name="Misztal P."/>
            <person name="Wu S."/>
            <person name="Desiro A."/>
            <person name="Vande Pol N."/>
            <person name="Du Z.-Y."/>
            <person name="Zienkiewicz A."/>
            <person name="Zienkiewicz K."/>
            <person name="Morin E."/>
            <person name="Tisserant E."/>
            <person name="Splivallo R."/>
            <person name="Hainaut M."/>
            <person name="Henrissat B."/>
            <person name="Ohm R."/>
            <person name="Kuo A."/>
            <person name="Yan J."/>
            <person name="Lipzen A."/>
            <person name="Nolan M."/>
            <person name="Labutti K."/>
            <person name="Barry K."/>
            <person name="Goldstein A."/>
            <person name="Labbe J."/>
            <person name="Schadt C."/>
            <person name="Tuskan G."/>
            <person name="Grigoriev I."/>
            <person name="Martin F."/>
            <person name="Vilgalys R."/>
            <person name="Bonito G."/>
        </authorList>
    </citation>
    <scope>NUCLEOTIDE SEQUENCE [LARGE SCALE GENOMIC DNA]</scope>
    <source>
        <strain evidence="4 5">AG-77</strain>
    </source>
</reference>
<dbReference type="AlphaFoldDB" id="A0A197JTQ2"/>
<feature type="domain" description="F-box" evidence="2">
    <location>
        <begin position="152"/>
        <end position="194"/>
    </location>
</feature>
<sequence>MDTSSSSHPTGASSPTLSTAMIYKDNSDSLSTASSDTLWTSASASSSSSSLFSNTQTHSNSNNNNNNNSSNHSSKNNKEAHDDDDNDSRDTDSDTDSAPTPTLLPASLFLVKNNNNITTTNENSKDDCSPMDDDDCTSIMTINNNSTRYTPTLPSELILFMFRFLAAAHDLRSAILVCKLWCNCGMDLLWSKPAFLTVPIAERMVQTLSLPSTIFPYANYIRRLNLSFIAPDVTDPMLIQFASCVRLERLLLAGGNKATMVGLQHVLSRCPGLYSLDLSDIPAVTDALIEYVAEKCPRLHTLYVGNCSSLTDDSIVKLATFCPQLKRIKLSQCSLLTDRSVLALTEHCPHLIEIDLTNCNLMTDAAIHSIFEFLPQIRDINMTLLTHLTNAAFSSISPKTHRFEQLRVLNFTSCANITDETLLKIIPAAPRLRSLALTKCDKITDIGASVIKTLGKHLHYLHLGHCAKITDRLIVGLSQHCTRIRYLDLACCTKITDTSIFALAQLPKLRRIGLVKCSNITDYGIYAMLVSQILPHTLERVHLSYCVNLSDTAIASLVTQCRKLTHLSLTGVPAFIWPRYQMFCRAPPPEFTAHQREVFCVFSGKGVRDLRRYMHENVTVAAAPANLANIRASYRMMSSAVSSMLAGLEGMEGPEPTVSLPPFPEGTTLWAQMGAAVGVAPSEPAMVMDIVTPLLTDEEEGIEEGGFGESPTPLALQDFQELDNMGQGSQEDMEGVILSEQSPLPGPSTTALMVQSSSSSESSGPLVFRSGRGQSSAFRDVVVPPDDGSGFPSLQHPGHSHHCLQGHRELELGGGSSLMEVDGSGQETIGDDCSRVSSPGTLARSLNREGEGSGAGSTSPAEEEEEEEDGDDDDDDF</sequence>
<dbReference type="EMBL" id="KV442049">
    <property type="protein sequence ID" value="OAQ28363.1"/>
    <property type="molecule type" value="Genomic_DNA"/>
</dbReference>
<dbReference type="PANTHER" id="PTHR13318:SF95">
    <property type="entry name" value="F-BOX PROTEIN YLR352W"/>
    <property type="match status" value="1"/>
</dbReference>
<dbReference type="Pfam" id="PF12937">
    <property type="entry name" value="F-box-like"/>
    <property type="match status" value="1"/>
</dbReference>
<keyword evidence="5" id="KW-1185">Reference proteome</keyword>
<dbReference type="InterPro" id="IPR006553">
    <property type="entry name" value="Leu-rich_rpt_Cys-con_subtyp"/>
</dbReference>
<dbReference type="STRING" id="1314771.A0A197JTQ2"/>
<dbReference type="SUPFAM" id="SSF81383">
    <property type="entry name" value="F-box domain"/>
    <property type="match status" value="1"/>
</dbReference>
<gene>
    <name evidence="4" type="ORF">K457DRAFT_126762</name>
</gene>
<proteinExistence type="predicted"/>
<feature type="region of interest" description="Disordered" evidence="1">
    <location>
        <begin position="784"/>
        <end position="877"/>
    </location>
</feature>
<feature type="domain" description="F-box/LRR-repeat protein 15-like leucin rich repeat" evidence="3">
    <location>
        <begin position="281"/>
        <end position="505"/>
    </location>
</feature>
<protein>
    <submittedName>
        <fullName evidence="4">RNI-like protein</fullName>
    </submittedName>
</protein>
<evidence type="ECO:0000259" key="2">
    <source>
        <dbReference type="Pfam" id="PF12937"/>
    </source>
</evidence>
<dbReference type="PANTHER" id="PTHR13318">
    <property type="entry name" value="PARTNER OF PAIRED, ISOFORM B-RELATED"/>
    <property type="match status" value="1"/>
</dbReference>
<feature type="compositionally biased region" description="Low complexity" evidence="1">
    <location>
        <begin position="28"/>
        <end position="74"/>
    </location>
</feature>
<evidence type="ECO:0000259" key="3">
    <source>
        <dbReference type="Pfam" id="PF25372"/>
    </source>
</evidence>
<dbReference type="InterPro" id="IPR036047">
    <property type="entry name" value="F-box-like_dom_sf"/>
</dbReference>
<dbReference type="SUPFAM" id="SSF52047">
    <property type="entry name" value="RNI-like"/>
    <property type="match status" value="1"/>
</dbReference>
<evidence type="ECO:0000313" key="4">
    <source>
        <dbReference type="EMBL" id="OAQ28363.1"/>
    </source>
</evidence>
<dbReference type="GO" id="GO:0031146">
    <property type="term" value="P:SCF-dependent proteasomal ubiquitin-dependent protein catabolic process"/>
    <property type="evidence" value="ECO:0007669"/>
    <property type="project" value="TreeGrafter"/>
</dbReference>
<feature type="region of interest" description="Disordered" evidence="1">
    <location>
        <begin position="27"/>
        <end position="105"/>
    </location>
</feature>
<organism evidence="4 5">
    <name type="scientific">Linnemannia elongata AG-77</name>
    <dbReference type="NCBI Taxonomy" id="1314771"/>
    <lineage>
        <taxon>Eukaryota</taxon>
        <taxon>Fungi</taxon>
        <taxon>Fungi incertae sedis</taxon>
        <taxon>Mucoromycota</taxon>
        <taxon>Mortierellomycotina</taxon>
        <taxon>Mortierellomycetes</taxon>
        <taxon>Mortierellales</taxon>
        <taxon>Mortierellaceae</taxon>
        <taxon>Linnemannia</taxon>
    </lineage>
</organism>
<dbReference type="Pfam" id="PF25372">
    <property type="entry name" value="DUF7885"/>
    <property type="match status" value="1"/>
</dbReference>
<accession>A0A197JTQ2</accession>
<evidence type="ECO:0000256" key="1">
    <source>
        <dbReference type="SAM" id="MobiDB-lite"/>
    </source>
</evidence>
<feature type="compositionally biased region" description="Polar residues" evidence="1">
    <location>
        <begin position="741"/>
        <end position="755"/>
    </location>
</feature>
<dbReference type="InterPro" id="IPR001810">
    <property type="entry name" value="F-box_dom"/>
</dbReference>
<name>A0A197JTQ2_9FUNG</name>
<dbReference type="Gene3D" id="3.80.10.10">
    <property type="entry name" value="Ribonuclease Inhibitor"/>
    <property type="match status" value="3"/>
</dbReference>
<dbReference type="InterPro" id="IPR057207">
    <property type="entry name" value="FBXL15_LRR"/>
</dbReference>
<evidence type="ECO:0000313" key="5">
    <source>
        <dbReference type="Proteomes" id="UP000078512"/>
    </source>
</evidence>
<dbReference type="SMART" id="SM00367">
    <property type="entry name" value="LRR_CC"/>
    <property type="match status" value="12"/>
</dbReference>
<feature type="compositionally biased region" description="Acidic residues" evidence="1">
    <location>
        <begin position="861"/>
        <end position="877"/>
    </location>
</feature>
<feature type="region of interest" description="Disordered" evidence="1">
    <location>
        <begin position="741"/>
        <end position="772"/>
    </location>
</feature>
<dbReference type="Proteomes" id="UP000078512">
    <property type="component" value="Unassembled WGS sequence"/>
</dbReference>